<dbReference type="PANTHER" id="PTHR21013">
    <property type="entry name" value="ATP SYNTHASE MITOCHONDRIAL F1 COMPLEX ASSEMBLY FACTOR 2/ATP12 PROTEIN, MITOCHONDRIAL PRECURSOR"/>
    <property type="match status" value="1"/>
</dbReference>
<dbReference type="Pfam" id="PF07542">
    <property type="entry name" value="ATP12"/>
    <property type="match status" value="1"/>
</dbReference>
<evidence type="ECO:0000313" key="7">
    <source>
        <dbReference type="Proteomes" id="UP000193411"/>
    </source>
</evidence>
<reference evidence="6 7" key="1">
    <citation type="submission" date="2016-07" db="EMBL/GenBank/DDBJ databases">
        <title>Pervasive Adenine N6-methylation of Active Genes in Fungi.</title>
        <authorList>
            <consortium name="DOE Joint Genome Institute"/>
            <person name="Mondo S.J."/>
            <person name="Dannebaum R.O."/>
            <person name="Kuo R.C."/>
            <person name="Labutti K."/>
            <person name="Haridas S."/>
            <person name="Kuo A."/>
            <person name="Salamov A."/>
            <person name="Ahrendt S.R."/>
            <person name="Lipzen A."/>
            <person name="Sullivan W."/>
            <person name="Andreopoulos W.B."/>
            <person name="Clum A."/>
            <person name="Lindquist E."/>
            <person name="Daum C."/>
            <person name="Ramamoorthy G.K."/>
            <person name="Gryganskyi A."/>
            <person name="Culley D."/>
            <person name="Magnuson J.K."/>
            <person name="James T.Y."/>
            <person name="O'Malley M.A."/>
            <person name="Stajich J.E."/>
            <person name="Spatafora J.W."/>
            <person name="Visel A."/>
            <person name="Grigoriev I.V."/>
        </authorList>
    </citation>
    <scope>NUCLEOTIDE SEQUENCE [LARGE SCALE GENOMIC DNA]</scope>
    <source>
        <strain evidence="6 7">PL171</strain>
    </source>
</reference>
<dbReference type="STRING" id="765915.A0A1Y2H6P6"/>
<dbReference type="GO" id="GO:0005739">
    <property type="term" value="C:mitochondrion"/>
    <property type="evidence" value="ECO:0007669"/>
    <property type="project" value="UniProtKB-SubCell"/>
</dbReference>
<keyword evidence="4" id="KW-0496">Mitochondrion</keyword>
<dbReference type="PANTHER" id="PTHR21013:SF10">
    <property type="entry name" value="ATP SYNTHASE MITOCHONDRIAL F1 COMPLEX ASSEMBLY FACTOR 2"/>
    <property type="match status" value="1"/>
</dbReference>
<comment type="similarity">
    <text evidence="2">Belongs to the ATP12 family.</text>
</comment>
<dbReference type="Gene3D" id="3.30.2180.10">
    <property type="entry name" value="ATP12-like"/>
    <property type="match status" value="1"/>
</dbReference>
<keyword evidence="7" id="KW-1185">Reference proteome</keyword>
<dbReference type="EMBL" id="MCFL01000098">
    <property type="protein sequence ID" value="ORZ30185.1"/>
    <property type="molecule type" value="Genomic_DNA"/>
</dbReference>
<dbReference type="OrthoDB" id="5673at2759"/>
<dbReference type="Gene3D" id="1.10.3580.10">
    <property type="entry name" value="ATP12 ATPase"/>
    <property type="match status" value="1"/>
</dbReference>
<evidence type="ECO:0000256" key="4">
    <source>
        <dbReference type="ARBA" id="ARBA00023128"/>
    </source>
</evidence>
<evidence type="ECO:0000313" key="6">
    <source>
        <dbReference type="EMBL" id="ORZ30185.1"/>
    </source>
</evidence>
<comment type="subcellular location">
    <subcellularLocation>
        <location evidence="1">Mitochondrion</location>
    </subcellularLocation>
</comment>
<proteinExistence type="inferred from homology"/>
<evidence type="ECO:0000256" key="1">
    <source>
        <dbReference type="ARBA" id="ARBA00004173"/>
    </source>
</evidence>
<comment type="caution">
    <text evidence="6">The sequence shown here is derived from an EMBL/GenBank/DDBJ whole genome shotgun (WGS) entry which is preliminary data.</text>
</comment>
<evidence type="ECO:0000256" key="3">
    <source>
        <dbReference type="ARBA" id="ARBA00022946"/>
    </source>
</evidence>
<organism evidence="6 7">
    <name type="scientific">Catenaria anguillulae PL171</name>
    <dbReference type="NCBI Taxonomy" id="765915"/>
    <lineage>
        <taxon>Eukaryota</taxon>
        <taxon>Fungi</taxon>
        <taxon>Fungi incertae sedis</taxon>
        <taxon>Blastocladiomycota</taxon>
        <taxon>Blastocladiomycetes</taxon>
        <taxon>Blastocladiales</taxon>
        <taxon>Catenariaceae</taxon>
        <taxon>Catenaria</taxon>
    </lineage>
</organism>
<dbReference type="InterPro" id="IPR023335">
    <property type="entry name" value="ATP12_ortho_dom_sf"/>
</dbReference>
<evidence type="ECO:0000256" key="2">
    <source>
        <dbReference type="ARBA" id="ARBA00008231"/>
    </source>
</evidence>
<name>A0A1Y2H6P6_9FUNG</name>
<sequence>MYSATRRMLTLAALPASTVSSPAAARTVRPSWNLLLARSVSTSQVRLDVTPNVTDDKKPQLKKFWRAVTLRQDEDGFQVLLDGRVVKTPQGTALSIPKSQPMLAHLVSAEWESQQKLLRAFSLPLTSLLVRAKDDFSDPDVRKESIDKLMKFLQTDATCFHEEFPEELVRLQQAHWDPLLGWARTHFSVAIHTTNSLLGTRQPDHTSATLRTHIEQYSPLQLAAFEKAVLTSKSFLIGLALTERVMTAQQAADAARVEVQAQIDRWGEVEDAHDVEREDIQRVLAASALVVE</sequence>
<dbReference type="AlphaFoldDB" id="A0A1Y2H6P6"/>
<evidence type="ECO:0000256" key="5">
    <source>
        <dbReference type="ARBA" id="ARBA00023186"/>
    </source>
</evidence>
<dbReference type="GO" id="GO:0033615">
    <property type="term" value="P:mitochondrial proton-transporting ATP synthase complex assembly"/>
    <property type="evidence" value="ECO:0007669"/>
    <property type="project" value="TreeGrafter"/>
</dbReference>
<dbReference type="Proteomes" id="UP000193411">
    <property type="component" value="Unassembled WGS sequence"/>
</dbReference>
<gene>
    <name evidence="6" type="ORF">BCR44DRAFT_1465051</name>
</gene>
<protein>
    <recommendedName>
        <fullName evidence="8">ATP12-domain-containing protein</fullName>
    </recommendedName>
</protein>
<dbReference type="InterPro" id="IPR011419">
    <property type="entry name" value="ATP12_ATP_synth-F1-assembly"/>
</dbReference>
<evidence type="ECO:0008006" key="8">
    <source>
        <dbReference type="Google" id="ProtNLM"/>
    </source>
</evidence>
<dbReference type="SUPFAM" id="SSF160909">
    <property type="entry name" value="ATP12-like"/>
    <property type="match status" value="1"/>
</dbReference>
<accession>A0A1Y2H6P6</accession>
<dbReference type="InterPro" id="IPR042272">
    <property type="entry name" value="ATP12_ATP_synth-F1-assembly_N"/>
</dbReference>
<keyword evidence="3" id="KW-0809">Transit peptide</keyword>
<keyword evidence="5" id="KW-0143">Chaperone</keyword>